<name>J0CZH6_AURST</name>
<sequence length="320" mass="35432">MSAPPPGVRVGTSAGYLRLAAFTMFLYDYALTLDDEIEYIWKARRSLAKVLFLLLRYVTFVVILIDTFFVIVSGMQDAYVALLITDSLMTKCHTTDVHVILQLRIYILFDRKRAMLYSNIALSIVELGVTAYILAHEFPKGKILTAPDWVIGSCYSWHPRSLAAGFAAPLAFETYLAALAFYNLRRGARLNVGATDIFSVLVRDSVIYFVFIAAVMALNVVLIALYQVLPGYASIGLVDAAGAIGGARLILSMLATTSHSDYNRHQAQFSTNASQATTATVFFEENTVRSRWRLTFLEALIPRRGEGTTVGTVSVRLQDV</sequence>
<dbReference type="Pfam" id="PF20151">
    <property type="entry name" value="DUF6533"/>
    <property type="match status" value="1"/>
</dbReference>
<dbReference type="InParanoid" id="J0CZH6"/>
<dbReference type="OMA" id="RNGHIAS"/>
<keyword evidence="1" id="KW-0812">Transmembrane</keyword>
<evidence type="ECO:0000256" key="1">
    <source>
        <dbReference type="SAM" id="Phobius"/>
    </source>
</evidence>
<gene>
    <name evidence="3" type="ORF">AURDEDRAFT_173957</name>
</gene>
<accession>J0CZH6</accession>
<dbReference type="OrthoDB" id="3258294at2759"/>
<evidence type="ECO:0000313" key="3">
    <source>
        <dbReference type="EMBL" id="EJD37006.1"/>
    </source>
</evidence>
<dbReference type="eggNOG" id="ENOG502SM3R">
    <property type="taxonomic scope" value="Eukaryota"/>
</dbReference>
<dbReference type="EMBL" id="JH687849">
    <property type="protein sequence ID" value="EJD37006.1"/>
    <property type="molecule type" value="Genomic_DNA"/>
</dbReference>
<dbReference type="AlphaFoldDB" id="J0CZH6"/>
<evidence type="ECO:0000259" key="2">
    <source>
        <dbReference type="Pfam" id="PF20151"/>
    </source>
</evidence>
<feature type="transmembrane region" description="Helical" evidence="1">
    <location>
        <begin position="205"/>
        <end position="226"/>
    </location>
</feature>
<keyword evidence="4" id="KW-1185">Reference proteome</keyword>
<dbReference type="Proteomes" id="UP000006514">
    <property type="component" value="Unassembled WGS sequence"/>
</dbReference>
<feature type="transmembrane region" description="Helical" evidence="1">
    <location>
        <begin position="162"/>
        <end position="184"/>
    </location>
</feature>
<dbReference type="KEGG" id="adl:AURDEDRAFT_173957"/>
<dbReference type="InterPro" id="IPR045340">
    <property type="entry name" value="DUF6533"/>
</dbReference>
<keyword evidence="1" id="KW-0472">Membrane</keyword>
<feature type="transmembrane region" description="Helical" evidence="1">
    <location>
        <begin position="115"/>
        <end position="135"/>
    </location>
</feature>
<protein>
    <recommendedName>
        <fullName evidence="2">DUF6533 domain-containing protein</fullName>
    </recommendedName>
</protein>
<feature type="transmembrane region" description="Helical" evidence="1">
    <location>
        <begin position="232"/>
        <end position="251"/>
    </location>
</feature>
<reference evidence="4" key="1">
    <citation type="journal article" date="2012" name="Science">
        <title>The Paleozoic origin of enzymatic lignin decomposition reconstructed from 31 fungal genomes.</title>
        <authorList>
            <person name="Floudas D."/>
            <person name="Binder M."/>
            <person name="Riley R."/>
            <person name="Barry K."/>
            <person name="Blanchette R.A."/>
            <person name="Henrissat B."/>
            <person name="Martinez A.T."/>
            <person name="Otillar R."/>
            <person name="Spatafora J.W."/>
            <person name="Yadav J.S."/>
            <person name="Aerts A."/>
            <person name="Benoit I."/>
            <person name="Boyd A."/>
            <person name="Carlson A."/>
            <person name="Copeland A."/>
            <person name="Coutinho P.M."/>
            <person name="de Vries R.P."/>
            <person name="Ferreira P."/>
            <person name="Findley K."/>
            <person name="Foster B."/>
            <person name="Gaskell J."/>
            <person name="Glotzer D."/>
            <person name="Gorecki P."/>
            <person name="Heitman J."/>
            <person name="Hesse C."/>
            <person name="Hori C."/>
            <person name="Igarashi K."/>
            <person name="Jurgens J.A."/>
            <person name="Kallen N."/>
            <person name="Kersten P."/>
            <person name="Kohler A."/>
            <person name="Kuees U."/>
            <person name="Kumar T.K.A."/>
            <person name="Kuo A."/>
            <person name="LaButti K."/>
            <person name="Larrondo L.F."/>
            <person name="Lindquist E."/>
            <person name="Ling A."/>
            <person name="Lombard V."/>
            <person name="Lucas S."/>
            <person name="Lundell T."/>
            <person name="Martin R."/>
            <person name="McLaughlin D.J."/>
            <person name="Morgenstern I."/>
            <person name="Morin E."/>
            <person name="Murat C."/>
            <person name="Nagy L.G."/>
            <person name="Nolan M."/>
            <person name="Ohm R.A."/>
            <person name="Patyshakuliyeva A."/>
            <person name="Rokas A."/>
            <person name="Ruiz-Duenas F.J."/>
            <person name="Sabat G."/>
            <person name="Salamov A."/>
            <person name="Samejima M."/>
            <person name="Schmutz J."/>
            <person name="Slot J.C."/>
            <person name="St John F."/>
            <person name="Stenlid J."/>
            <person name="Sun H."/>
            <person name="Sun S."/>
            <person name="Syed K."/>
            <person name="Tsang A."/>
            <person name="Wiebenga A."/>
            <person name="Young D."/>
            <person name="Pisabarro A."/>
            <person name="Eastwood D.C."/>
            <person name="Martin F."/>
            <person name="Cullen D."/>
            <person name="Grigoriev I.V."/>
            <person name="Hibbett D.S."/>
        </authorList>
    </citation>
    <scope>NUCLEOTIDE SEQUENCE [LARGE SCALE GENOMIC DNA]</scope>
    <source>
        <strain evidence="4">TFB10046</strain>
    </source>
</reference>
<keyword evidence="1" id="KW-1133">Transmembrane helix</keyword>
<feature type="domain" description="DUF6533" evidence="2">
    <location>
        <begin position="16"/>
        <end position="61"/>
    </location>
</feature>
<proteinExistence type="predicted"/>
<feature type="transmembrane region" description="Helical" evidence="1">
    <location>
        <begin position="50"/>
        <end position="72"/>
    </location>
</feature>
<organism evidence="3 4">
    <name type="scientific">Auricularia subglabra (strain TFB-10046 / SS5)</name>
    <name type="common">White-rot fungus</name>
    <name type="synonym">Auricularia delicata (strain TFB10046)</name>
    <dbReference type="NCBI Taxonomy" id="717982"/>
    <lineage>
        <taxon>Eukaryota</taxon>
        <taxon>Fungi</taxon>
        <taxon>Dikarya</taxon>
        <taxon>Basidiomycota</taxon>
        <taxon>Agaricomycotina</taxon>
        <taxon>Agaricomycetes</taxon>
        <taxon>Auriculariales</taxon>
        <taxon>Auriculariaceae</taxon>
        <taxon>Auricularia</taxon>
    </lineage>
</organism>
<evidence type="ECO:0000313" key="4">
    <source>
        <dbReference type="Proteomes" id="UP000006514"/>
    </source>
</evidence>